<sequence>SSGGIVVDPAKVDVVSQWGTPESVSELRSFLGLAVDSEGSSICLG</sequence>
<comment type="caution">
    <text evidence="1">The sequence shown here is derived from an EMBL/GenBank/DDBJ whole genome shotgun (WGS) entry which is preliminary data.</text>
</comment>
<dbReference type="EMBL" id="LXQA011187539">
    <property type="protein sequence ID" value="MCI88221.1"/>
    <property type="molecule type" value="Genomic_DNA"/>
</dbReference>
<dbReference type="Proteomes" id="UP000265520">
    <property type="component" value="Unassembled WGS sequence"/>
</dbReference>
<protein>
    <submittedName>
        <fullName evidence="1">Retrotransposon protein putative Ty3-gypsy subclass</fullName>
    </submittedName>
</protein>
<dbReference type="SUPFAM" id="SSF56672">
    <property type="entry name" value="DNA/RNA polymerases"/>
    <property type="match status" value="1"/>
</dbReference>
<evidence type="ECO:0000313" key="1">
    <source>
        <dbReference type="EMBL" id="MCI88221.1"/>
    </source>
</evidence>
<reference evidence="1 2" key="1">
    <citation type="journal article" date="2018" name="Front. Plant Sci.">
        <title>Red Clover (Trifolium pratense) and Zigzag Clover (T. medium) - A Picture of Genomic Similarities and Differences.</title>
        <authorList>
            <person name="Dluhosova J."/>
            <person name="Istvanek J."/>
            <person name="Nedelnik J."/>
            <person name="Repkova J."/>
        </authorList>
    </citation>
    <scope>NUCLEOTIDE SEQUENCE [LARGE SCALE GENOMIC DNA]</scope>
    <source>
        <strain evidence="2">cv. 10/8</strain>
        <tissue evidence="1">Leaf</tissue>
    </source>
</reference>
<accession>A0A392VML2</accession>
<feature type="non-terminal residue" evidence="1">
    <location>
        <position position="1"/>
    </location>
</feature>
<organism evidence="1 2">
    <name type="scientific">Trifolium medium</name>
    <dbReference type="NCBI Taxonomy" id="97028"/>
    <lineage>
        <taxon>Eukaryota</taxon>
        <taxon>Viridiplantae</taxon>
        <taxon>Streptophyta</taxon>
        <taxon>Embryophyta</taxon>
        <taxon>Tracheophyta</taxon>
        <taxon>Spermatophyta</taxon>
        <taxon>Magnoliopsida</taxon>
        <taxon>eudicotyledons</taxon>
        <taxon>Gunneridae</taxon>
        <taxon>Pentapetalae</taxon>
        <taxon>rosids</taxon>
        <taxon>fabids</taxon>
        <taxon>Fabales</taxon>
        <taxon>Fabaceae</taxon>
        <taxon>Papilionoideae</taxon>
        <taxon>50 kb inversion clade</taxon>
        <taxon>NPAAA clade</taxon>
        <taxon>Hologalegina</taxon>
        <taxon>IRL clade</taxon>
        <taxon>Trifolieae</taxon>
        <taxon>Trifolium</taxon>
    </lineage>
</organism>
<proteinExistence type="predicted"/>
<dbReference type="InterPro" id="IPR043502">
    <property type="entry name" value="DNA/RNA_pol_sf"/>
</dbReference>
<dbReference type="AlphaFoldDB" id="A0A392VML2"/>
<name>A0A392VML2_9FABA</name>
<keyword evidence="2" id="KW-1185">Reference proteome</keyword>
<evidence type="ECO:0000313" key="2">
    <source>
        <dbReference type="Proteomes" id="UP000265520"/>
    </source>
</evidence>